<feature type="compositionally biased region" description="Low complexity" evidence="1">
    <location>
        <begin position="312"/>
        <end position="321"/>
    </location>
</feature>
<sequence length="335" mass="36138">MIPTATLNPAIDKARAQSRTARVDTSKIGMPGVLQNWKTNSPRFGANRRADGLTPIDTACAALALNWKSQGGAGMGGNDTATTTLLDACAQWLDDRKVFCMRVTGWREKAIKELYWQVAWAYISDRYVQHALATLAINNAAGMVTSIIEPTPPQTPGGDPYDFMNSGYQHQTAATLTPLYRGDTRSPTTIENLGGLMPQQLASRWDYLPFFDGSTGGNTPGLTNDPQLAINAVGAAKATGNHLDHSMDAWVESFGRGKPRGYIYEFGHLPGATSCLRVQEQTVGREVIFLGIPHAMISRWWAVHSDHTTSGPFAFPATGNPPANPGPQSAPNQLA</sequence>
<feature type="region of interest" description="Disordered" evidence="1">
    <location>
        <begin position="312"/>
        <end position="335"/>
    </location>
</feature>
<organism evidence="2 3">
    <name type="scientific">Rugamonas rivuli</name>
    <dbReference type="NCBI Taxonomy" id="2743358"/>
    <lineage>
        <taxon>Bacteria</taxon>
        <taxon>Pseudomonadati</taxon>
        <taxon>Pseudomonadota</taxon>
        <taxon>Betaproteobacteria</taxon>
        <taxon>Burkholderiales</taxon>
        <taxon>Oxalobacteraceae</taxon>
        <taxon>Telluria group</taxon>
        <taxon>Rugamonas</taxon>
    </lineage>
</organism>
<dbReference type="Proteomes" id="UP000444318">
    <property type="component" value="Unassembled WGS sequence"/>
</dbReference>
<dbReference type="RefSeq" id="WP_152800828.1">
    <property type="nucleotide sequence ID" value="NZ_WHUF01000001.1"/>
</dbReference>
<dbReference type="SUPFAM" id="SSF56399">
    <property type="entry name" value="ADP-ribosylation"/>
    <property type="match status" value="1"/>
</dbReference>
<accession>A0A843S1U9</accession>
<evidence type="ECO:0000313" key="2">
    <source>
        <dbReference type="EMBL" id="MQA18069.1"/>
    </source>
</evidence>
<reference evidence="2 3" key="1">
    <citation type="submission" date="2019-10" db="EMBL/GenBank/DDBJ databases">
        <title>Two novel species isolated from a subtropical stream in China.</title>
        <authorList>
            <person name="Lu H."/>
        </authorList>
    </citation>
    <scope>NUCLEOTIDE SEQUENCE [LARGE SCALE GENOMIC DNA]</scope>
    <source>
        <strain evidence="2 3">FT103W</strain>
    </source>
</reference>
<gene>
    <name evidence="2" type="ORF">GEV01_00935</name>
</gene>
<name>A0A843S1U9_9BURK</name>
<protein>
    <submittedName>
        <fullName evidence="2">Uncharacterized protein</fullName>
    </submittedName>
</protein>
<proteinExistence type="predicted"/>
<dbReference type="AlphaFoldDB" id="A0A843S1U9"/>
<evidence type="ECO:0000313" key="3">
    <source>
        <dbReference type="Proteomes" id="UP000444318"/>
    </source>
</evidence>
<dbReference type="EMBL" id="WHUF01000001">
    <property type="protein sequence ID" value="MQA18069.1"/>
    <property type="molecule type" value="Genomic_DNA"/>
</dbReference>
<comment type="caution">
    <text evidence="2">The sequence shown here is derived from an EMBL/GenBank/DDBJ whole genome shotgun (WGS) entry which is preliminary data.</text>
</comment>
<keyword evidence="3" id="KW-1185">Reference proteome</keyword>
<evidence type="ECO:0000256" key="1">
    <source>
        <dbReference type="SAM" id="MobiDB-lite"/>
    </source>
</evidence>
<dbReference type="Gene3D" id="3.90.210.10">
    <property type="entry name" value="Heat-Labile Enterotoxin, subunit A"/>
    <property type="match status" value="1"/>
</dbReference>